<dbReference type="EMBL" id="JAGKQQ010000001">
    <property type="protein sequence ID" value="MBP3957015.1"/>
    <property type="molecule type" value="Genomic_DNA"/>
</dbReference>
<dbReference type="InterPro" id="IPR050553">
    <property type="entry name" value="Thioredoxin_ResA/DsbE_sf"/>
</dbReference>
<feature type="chain" id="PRO_5045604288" evidence="2">
    <location>
        <begin position="20"/>
        <end position="380"/>
    </location>
</feature>
<evidence type="ECO:0000313" key="4">
    <source>
        <dbReference type="EMBL" id="MBP3957015.1"/>
    </source>
</evidence>
<dbReference type="Proteomes" id="UP000676565">
    <property type="component" value="Unassembled WGS sequence"/>
</dbReference>
<evidence type="ECO:0000259" key="3">
    <source>
        <dbReference type="PROSITE" id="PS51352"/>
    </source>
</evidence>
<keyword evidence="5" id="KW-1185">Reference proteome</keyword>
<evidence type="ECO:0000313" key="5">
    <source>
        <dbReference type="Proteomes" id="UP000676565"/>
    </source>
</evidence>
<dbReference type="Gene3D" id="3.40.30.10">
    <property type="entry name" value="Glutaredoxin"/>
    <property type="match status" value="1"/>
</dbReference>
<proteinExistence type="predicted"/>
<gene>
    <name evidence="4" type="ORF">J8F10_17230</name>
</gene>
<dbReference type="CDD" id="cd02966">
    <property type="entry name" value="TlpA_like_family"/>
    <property type="match status" value="1"/>
</dbReference>
<dbReference type="InterPro" id="IPR000866">
    <property type="entry name" value="AhpC/TSA"/>
</dbReference>
<feature type="domain" description="Thioredoxin" evidence="3">
    <location>
        <begin position="235"/>
        <end position="379"/>
    </location>
</feature>
<dbReference type="InterPro" id="IPR036249">
    <property type="entry name" value="Thioredoxin-like_sf"/>
</dbReference>
<dbReference type="RefSeq" id="WP_210655679.1">
    <property type="nucleotide sequence ID" value="NZ_JAGKQQ010000001.1"/>
</dbReference>
<protein>
    <submittedName>
        <fullName evidence="4">Redoxin domain-containing protein</fullName>
    </submittedName>
</protein>
<dbReference type="PROSITE" id="PS51352">
    <property type="entry name" value="THIOREDOXIN_2"/>
    <property type="match status" value="1"/>
</dbReference>
<dbReference type="SUPFAM" id="SSF52833">
    <property type="entry name" value="Thioredoxin-like"/>
    <property type="match status" value="1"/>
</dbReference>
<sequence>MRFTLSALLLTAVTWAVVADDVKKGEDPKKAEKKGDGPATPEQKFEDLMKRYSETVIQFQKNMQAAKADDERKKLNDEFQPKHEKLAREALDLVKAHPKSEFAMRALALATRDDTTDTEALKFAVDTFGDDPKILDLVPVLEFRPDGKALLAKLAESKNKDVRGGVRFLQVTSEIDRLDSNGKAKPDELEKGFAEARKKLDALVKEYGDARVRGAQGPAKLSDAARDVVYMLDHLTVGKVLGDVDCPVLDGDKKAKVSDYRGKVVVLDIWATWCGPCRAMIPHERDMVKKLGGKPFALISVSADEKKETLTTFLEKTEMPWTHWHAGARGELLSKYQVKFYPTIYVIDAKGVIRHKNIRDKDLEHAVEELLKETEKGEKN</sequence>
<accession>A0ABS5BTL5</accession>
<feature type="compositionally biased region" description="Basic and acidic residues" evidence="1">
    <location>
        <begin position="24"/>
        <end position="36"/>
    </location>
</feature>
<feature type="region of interest" description="Disordered" evidence="1">
    <location>
        <begin position="24"/>
        <end position="43"/>
    </location>
</feature>
<feature type="signal peptide" evidence="2">
    <location>
        <begin position="1"/>
        <end position="19"/>
    </location>
</feature>
<dbReference type="InterPro" id="IPR013766">
    <property type="entry name" value="Thioredoxin_domain"/>
</dbReference>
<evidence type="ECO:0000256" key="2">
    <source>
        <dbReference type="SAM" id="SignalP"/>
    </source>
</evidence>
<comment type="caution">
    <text evidence="4">The sequence shown here is derived from an EMBL/GenBank/DDBJ whole genome shotgun (WGS) entry which is preliminary data.</text>
</comment>
<keyword evidence="2" id="KW-0732">Signal</keyword>
<evidence type="ECO:0000256" key="1">
    <source>
        <dbReference type="SAM" id="MobiDB-lite"/>
    </source>
</evidence>
<dbReference type="Pfam" id="PF00578">
    <property type="entry name" value="AhpC-TSA"/>
    <property type="match status" value="1"/>
</dbReference>
<reference evidence="4 5" key="1">
    <citation type="submission" date="2021-04" db="EMBL/GenBank/DDBJ databases">
        <authorList>
            <person name="Ivanova A."/>
        </authorList>
    </citation>
    <scope>NUCLEOTIDE SEQUENCE [LARGE SCALE GENOMIC DNA]</scope>
    <source>
        <strain evidence="4 5">G18</strain>
    </source>
</reference>
<dbReference type="PANTHER" id="PTHR42852">
    <property type="entry name" value="THIOL:DISULFIDE INTERCHANGE PROTEIN DSBE"/>
    <property type="match status" value="1"/>
</dbReference>
<organism evidence="4 5">
    <name type="scientific">Gemmata palustris</name>
    <dbReference type="NCBI Taxonomy" id="2822762"/>
    <lineage>
        <taxon>Bacteria</taxon>
        <taxon>Pseudomonadati</taxon>
        <taxon>Planctomycetota</taxon>
        <taxon>Planctomycetia</taxon>
        <taxon>Gemmatales</taxon>
        <taxon>Gemmataceae</taxon>
        <taxon>Gemmata</taxon>
    </lineage>
</organism>
<dbReference type="PANTHER" id="PTHR42852:SF13">
    <property type="entry name" value="PROTEIN DIPZ"/>
    <property type="match status" value="1"/>
</dbReference>
<name>A0ABS5BTL5_9BACT</name>